<dbReference type="OrthoDB" id="1918565at2759"/>
<evidence type="ECO:0000313" key="2">
    <source>
        <dbReference type="Proteomes" id="UP000594638"/>
    </source>
</evidence>
<evidence type="ECO:0000313" key="1">
    <source>
        <dbReference type="EMBL" id="CAA3012820.1"/>
    </source>
</evidence>
<comment type="caution">
    <text evidence="1">The sequence shown here is derived from an EMBL/GenBank/DDBJ whole genome shotgun (WGS) entry which is preliminary data.</text>
</comment>
<dbReference type="Pfam" id="PF14299">
    <property type="entry name" value="PP2"/>
    <property type="match status" value="1"/>
</dbReference>
<accession>A0A8S0U617</accession>
<organism evidence="1 2">
    <name type="scientific">Olea europaea subsp. europaea</name>
    <dbReference type="NCBI Taxonomy" id="158383"/>
    <lineage>
        <taxon>Eukaryota</taxon>
        <taxon>Viridiplantae</taxon>
        <taxon>Streptophyta</taxon>
        <taxon>Embryophyta</taxon>
        <taxon>Tracheophyta</taxon>
        <taxon>Spermatophyta</taxon>
        <taxon>Magnoliopsida</taxon>
        <taxon>eudicotyledons</taxon>
        <taxon>Gunneridae</taxon>
        <taxon>Pentapetalae</taxon>
        <taxon>asterids</taxon>
        <taxon>lamiids</taxon>
        <taxon>Lamiales</taxon>
        <taxon>Oleaceae</taxon>
        <taxon>Oleeae</taxon>
        <taxon>Olea</taxon>
    </lineage>
</organism>
<dbReference type="EMBL" id="CACTIH010007412">
    <property type="protein sequence ID" value="CAA3012820.1"/>
    <property type="molecule type" value="Genomic_DNA"/>
</dbReference>
<name>A0A8S0U617_OLEEU</name>
<dbReference type="Proteomes" id="UP000594638">
    <property type="component" value="Unassembled WGS sequence"/>
</dbReference>
<keyword evidence="2" id="KW-1185">Reference proteome</keyword>
<dbReference type="AlphaFoldDB" id="A0A8S0U617"/>
<reference evidence="1 2" key="1">
    <citation type="submission" date="2019-12" db="EMBL/GenBank/DDBJ databases">
        <authorList>
            <person name="Alioto T."/>
            <person name="Alioto T."/>
            <person name="Gomez Garrido J."/>
        </authorList>
    </citation>
    <scope>NUCLEOTIDE SEQUENCE [LARGE SCALE GENOMIC DNA]</scope>
</reference>
<sequence length="157" mass="17590">MSKSQWIPAQQLTIHKEKEGWISTHPPGCKSTVVYELRNATLLDIGGKIDAKNLIKNKVYNAYLVFKLKEGSKGLEQAKALVRFAVDVVQGVDHQATDVSLVGQIPRQLNYGWKEIKLGDFQPDEEDKGLVEMRLFEKETGKPKSGLIVKGIEVRTT</sequence>
<dbReference type="PANTHER" id="PTHR32278">
    <property type="entry name" value="F-BOX DOMAIN-CONTAINING PROTEIN"/>
    <property type="match status" value="1"/>
</dbReference>
<dbReference type="InterPro" id="IPR025886">
    <property type="entry name" value="PP2-like"/>
</dbReference>
<gene>
    <name evidence="1" type="ORF">OLEA9_A013033</name>
</gene>
<protein>
    <submittedName>
        <fullName evidence="1">Uncharacterized protein</fullName>
    </submittedName>
</protein>
<dbReference type="Gramene" id="OE9A013033T1">
    <property type="protein sequence ID" value="OE9A013033C1"/>
    <property type="gene ID" value="OE9A013033"/>
</dbReference>
<proteinExistence type="predicted"/>
<dbReference type="PANTHER" id="PTHR32278:SF85">
    <property type="entry name" value="F-BOX PROTEIN PP2-B11-LIKE"/>
    <property type="match status" value="1"/>
</dbReference>